<dbReference type="KEGG" id="shun:DWB77_07526"/>
<protein>
    <submittedName>
        <fullName evidence="2">Uncharacterized protein</fullName>
    </submittedName>
</protein>
<evidence type="ECO:0000313" key="3">
    <source>
        <dbReference type="Proteomes" id="UP000271554"/>
    </source>
</evidence>
<dbReference type="EMBL" id="CP032698">
    <property type="protein sequence ID" value="AYG77959.1"/>
    <property type="molecule type" value="Genomic_DNA"/>
</dbReference>
<organism evidence="2 3">
    <name type="scientific">Streptomyces hundungensis</name>
    <dbReference type="NCBI Taxonomy" id="1077946"/>
    <lineage>
        <taxon>Bacteria</taxon>
        <taxon>Bacillati</taxon>
        <taxon>Actinomycetota</taxon>
        <taxon>Actinomycetes</taxon>
        <taxon>Kitasatosporales</taxon>
        <taxon>Streptomycetaceae</taxon>
        <taxon>Streptomyces</taxon>
    </lineage>
</organism>
<gene>
    <name evidence="1" type="ORF">DWB77_00066</name>
    <name evidence="2" type="ORF">DWB77_07526</name>
</gene>
<reference evidence="2 3" key="1">
    <citation type="submission" date="2018-10" db="EMBL/GenBank/DDBJ databases">
        <title>Relationship between Morphology and Antimicrobial Activity in Streptomyces.</title>
        <authorList>
            <person name="Kang H.J."/>
            <person name="Kim S.B."/>
        </authorList>
    </citation>
    <scope>NUCLEOTIDE SEQUENCE [LARGE SCALE GENOMIC DNA]</scope>
    <source>
        <strain evidence="2 3">BH38</strain>
    </source>
</reference>
<dbReference type="KEGG" id="shun:DWB77_00066"/>
<sequence length="519" mass="56707">MIAERSHGLPLHLDLSAMRFLEIRRSGRTPQPDDFAADFPALVARTLQDLTPDERHVLRSVSLFDSFDLTLAAQAAGLTHEAPALRLTERPFVRENALSRWPFSLHALIRSTIRSADDQADDRWSPRDWDHAARRAFAALGGQWAAHSGRDRLLLTGALRQGLAIARDFRLDLDWLADATWAYVADEIWEPIALPAAPDPAGGPVPLATAAEALVETLSALARRQHEHRERTVTRLTAVVAADLLPADLTELAVYYLAKAHRDLGHATESRLGMQRVADGGGRLAPAARRGLAHLARLDGDFPAALQTAQSLGWEGRQHRVEGDVRWVQGDMTGAIAAYEQDRAQAEQHAVAGERATAQAQLAFATAFTDPDRAAVELELAEQLLAGVDLRATTITTRIAALIQDAGISGDIEDRAQRLRTEISVAGLNSAQLPALELALAFHHAVHDDRDGVTAALSRLHDLTQGGDRAYYSDIARFMADLPLAEPGSGARWLDGQQVTRDRWRALVTARADRLRAAR</sequence>
<proteinExistence type="predicted"/>
<keyword evidence="3" id="KW-1185">Reference proteome</keyword>
<dbReference type="AlphaFoldDB" id="A0A387HNZ5"/>
<evidence type="ECO:0000313" key="2">
    <source>
        <dbReference type="EMBL" id="AYG85309.1"/>
    </source>
</evidence>
<name>A0A387HNZ5_9ACTN</name>
<evidence type="ECO:0000313" key="1">
    <source>
        <dbReference type="EMBL" id="AYG77959.1"/>
    </source>
</evidence>
<dbReference type="EMBL" id="CP032698">
    <property type="protein sequence ID" value="AYG85309.1"/>
    <property type="molecule type" value="Genomic_DNA"/>
</dbReference>
<dbReference type="Proteomes" id="UP000271554">
    <property type="component" value="Chromosome"/>
</dbReference>
<accession>A0A387HNZ5</accession>